<dbReference type="Pfam" id="PF10097">
    <property type="entry name" value="DUF2335"/>
    <property type="match status" value="1"/>
</dbReference>
<dbReference type="AlphaFoldDB" id="A0A7T0KF60"/>
<feature type="compositionally biased region" description="Basic and acidic residues" evidence="1">
    <location>
        <begin position="1"/>
        <end position="14"/>
    </location>
</feature>
<dbReference type="InterPro" id="IPR019284">
    <property type="entry name" value="RP532"/>
</dbReference>
<gene>
    <name evidence="3" type="ORF">G7Y31_01420</name>
</gene>
<evidence type="ECO:0000313" key="4">
    <source>
        <dbReference type="Proteomes" id="UP000594681"/>
    </source>
</evidence>
<keyword evidence="2" id="KW-0812">Transmembrane</keyword>
<sequence>MTDEYSTHEEDKPQSSDSPLQRRAGYPSSSDTRSDGKRGESLATNGTGSPGRDGLSTQDEVVEAEFLDQVSDRVTSQLLSVTRIAPLPEPGELQAYERIQQGLADRIVQMAENSAEAANAATNSNAAVNNALAESILEDGRSLRRGQWMFFTLAVLFLVTAVGLEFSGRTPFATGMGILGFLSLVGVVIRPKTGPRWSSTSKDEYDSAAAE</sequence>
<proteinExistence type="predicted"/>
<evidence type="ECO:0000313" key="3">
    <source>
        <dbReference type="EMBL" id="QPK79409.1"/>
    </source>
</evidence>
<feature type="transmembrane region" description="Helical" evidence="2">
    <location>
        <begin position="172"/>
        <end position="189"/>
    </location>
</feature>
<reference evidence="3 4" key="1">
    <citation type="submission" date="2020-11" db="EMBL/GenBank/DDBJ databases">
        <title>Corynebacterium sp. ZJ-599.</title>
        <authorList>
            <person name="Zhou J."/>
        </authorList>
    </citation>
    <scope>NUCLEOTIDE SEQUENCE [LARGE SCALE GENOMIC DNA]</scope>
    <source>
        <strain evidence="3 4">ZJ-599</strain>
    </source>
</reference>
<feature type="transmembrane region" description="Helical" evidence="2">
    <location>
        <begin position="148"/>
        <end position="166"/>
    </location>
</feature>
<dbReference type="EMBL" id="CP064954">
    <property type="protein sequence ID" value="QPK79409.1"/>
    <property type="molecule type" value="Genomic_DNA"/>
</dbReference>
<keyword evidence="2" id="KW-0472">Membrane</keyword>
<evidence type="ECO:0000256" key="1">
    <source>
        <dbReference type="SAM" id="MobiDB-lite"/>
    </source>
</evidence>
<name>A0A7T0KF60_9CORY</name>
<evidence type="ECO:0000256" key="2">
    <source>
        <dbReference type="SAM" id="Phobius"/>
    </source>
</evidence>
<dbReference type="RefSeq" id="WP_165008917.1">
    <property type="nucleotide sequence ID" value="NZ_CP064954.1"/>
</dbReference>
<keyword evidence="2" id="KW-1133">Transmembrane helix</keyword>
<dbReference type="Proteomes" id="UP000594681">
    <property type="component" value="Chromosome"/>
</dbReference>
<accession>A0A7T0KF60</accession>
<protein>
    <submittedName>
        <fullName evidence="3">DUF2335 domain-containing protein</fullName>
    </submittedName>
</protein>
<keyword evidence="4" id="KW-1185">Reference proteome</keyword>
<feature type="region of interest" description="Disordered" evidence="1">
    <location>
        <begin position="1"/>
        <end position="56"/>
    </location>
</feature>
<dbReference type="KEGG" id="cliz:G7Y31_01420"/>
<organism evidence="3 4">
    <name type="scientific">Corynebacterium lizhenjunii</name>
    <dbReference type="NCBI Taxonomy" id="2709394"/>
    <lineage>
        <taxon>Bacteria</taxon>
        <taxon>Bacillati</taxon>
        <taxon>Actinomycetota</taxon>
        <taxon>Actinomycetes</taxon>
        <taxon>Mycobacteriales</taxon>
        <taxon>Corynebacteriaceae</taxon>
        <taxon>Corynebacterium</taxon>
    </lineage>
</organism>